<evidence type="ECO:0000259" key="4">
    <source>
        <dbReference type="PROSITE" id="PS50181"/>
    </source>
</evidence>
<dbReference type="InterPro" id="IPR035979">
    <property type="entry name" value="RBD_domain_sf"/>
</dbReference>
<evidence type="ECO:0000313" key="6">
    <source>
        <dbReference type="Proteomes" id="UP000678393"/>
    </source>
</evidence>
<comment type="caution">
    <text evidence="5">The sequence shown here is derived from an EMBL/GenBank/DDBJ whole genome shotgun (WGS) entry which is preliminary data.</text>
</comment>
<dbReference type="PANTHER" id="PTHR11176">
    <property type="entry name" value="BOULE-RELATED"/>
    <property type="match status" value="1"/>
</dbReference>
<dbReference type="PROSITE" id="PS50181">
    <property type="entry name" value="FBOX"/>
    <property type="match status" value="1"/>
</dbReference>
<dbReference type="InterPro" id="IPR036047">
    <property type="entry name" value="F-box-like_dom_sf"/>
</dbReference>
<dbReference type="Gene3D" id="3.30.70.330">
    <property type="match status" value="1"/>
</dbReference>
<dbReference type="OrthoDB" id="549243at2759"/>
<feature type="non-terminal residue" evidence="5">
    <location>
        <position position="1"/>
    </location>
</feature>
<dbReference type="InterPro" id="IPR001810">
    <property type="entry name" value="F-box_dom"/>
</dbReference>
<dbReference type="AlphaFoldDB" id="A0A8S3YGF2"/>
<keyword evidence="6" id="KW-1185">Reference proteome</keyword>
<evidence type="ECO:0000259" key="3">
    <source>
        <dbReference type="PROSITE" id="PS50102"/>
    </source>
</evidence>
<sequence>MERVDGQTCSLPCLKDSYKGHSSQSVVVENVGTTYLHEEDGSLANLNEMVQSAGSLHTEESDTTITSEQQNHVTALTDSSLPSLVNDKSDKSTIFVGNLPNRTIRWQELKAFFSKFGHVKYAKIVKDLTTKRSKRYGFVEFSNCEEAHRALNAAPEELCFLGKFLRVNLTHRTPERKDTRQADVSSDSQSSCQMAAAQTPSHINILTDDSLVHVFEYLSPLELLRIEAVCKRWQECALVAARQKKFMILTRHCPFITSMKGGGFYNLLSKCCNLVSLDISSVVMFLRGMDPLKVI</sequence>
<evidence type="ECO:0000256" key="1">
    <source>
        <dbReference type="ARBA" id="ARBA00022884"/>
    </source>
</evidence>
<dbReference type="Gene3D" id="1.20.1280.50">
    <property type="match status" value="1"/>
</dbReference>
<dbReference type="SMART" id="SM00360">
    <property type="entry name" value="RRM"/>
    <property type="match status" value="1"/>
</dbReference>
<evidence type="ECO:0000313" key="5">
    <source>
        <dbReference type="EMBL" id="CAG5114561.1"/>
    </source>
</evidence>
<dbReference type="SUPFAM" id="SSF54928">
    <property type="entry name" value="RNA-binding domain, RBD"/>
    <property type="match status" value="1"/>
</dbReference>
<dbReference type="SUPFAM" id="SSF81383">
    <property type="entry name" value="F-box domain"/>
    <property type="match status" value="1"/>
</dbReference>
<reference evidence="5" key="1">
    <citation type="submission" date="2021-04" db="EMBL/GenBank/DDBJ databases">
        <authorList>
            <consortium name="Molecular Ecology Group"/>
        </authorList>
    </citation>
    <scope>NUCLEOTIDE SEQUENCE</scope>
</reference>
<proteinExistence type="predicted"/>
<keyword evidence="1 2" id="KW-0694">RNA-binding</keyword>
<protein>
    <recommendedName>
        <fullName evidence="7">RRM domain-containing protein</fullName>
    </recommendedName>
</protein>
<dbReference type="Pfam" id="PF00076">
    <property type="entry name" value="RRM_1"/>
    <property type="match status" value="1"/>
</dbReference>
<feature type="domain" description="RRM" evidence="3">
    <location>
        <begin position="92"/>
        <end position="172"/>
    </location>
</feature>
<dbReference type="InterPro" id="IPR000504">
    <property type="entry name" value="RRM_dom"/>
</dbReference>
<dbReference type="Pfam" id="PF12937">
    <property type="entry name" value="F-box-like"/>
    <property type="match status" value="1"/>
</dbReference>
<dbReference type="EMBL" id="CAJHNH020000009">
    <property type="protein sequence ID" value="CAG5114561.1"/>
    <property type="molecule type" value="Genomic_DNA"/>
</dbReference>
<accession>A0A8S3YGF2</accession>
<dbReference type="InterPro" id="IPR012677">
    <property type="entry name" value="Nucleotide-bd_a/b_plait_sf"/>
</dbReference>
<dbReference type="GO" id="GO:0003723">
    <property type="term" value="F:RNA binding"/>
    <property type="evidence" value="ECO:0007669"/>
    <property type="project" value="UniProtKB-UniRule"/>
</dbReference>
<name>A0A8S3YGF2_9EUPU</name>
<organism evidence="5 6">
    <name type="scientific">Candidula unifasciata</name>
    <dbReference type="NCBI Taxonomy" id="100452"/>
    <lineage>
        <taxon>Eukaryota</taxon>
        <taxon>Metazoa</taxon>
        <taxon>Spiralia</taxon>
        <taxon>Lophotrochozoa</taxon>
        <taxon>Mollusca</taxon>
        <taxon>Gastropoda</taxon>
        <taxon>Heterobranchia</taxon>
        <taxon>Euthyneura</taxon>
        <taxon>Panpulmonata</taxon>
        <taxon>Eupulmonata</taxon>
        <taxon>Stylommatophora</taxon>
        <taxon>Helicina</taxon>
        <taxon>Helicoidea</taxon>
        <taxon>Geomitridae</taxon>
        <taxon>Candidula</taxon>
    </lineage>
</organism>
<evidence type="ECO:0008006" key="7">
    <source>
        <dbReference type="Google" id="ProtNLM"/>
    </source>
</evidence>
<evidence type="ECO:0000256" key="2">
    <source>
        <dbReference type="PROSITE-ProRule" id="PRU00176"/>
    </source>
</evidence>
<dbReference type="Proteomes" id="UP000678393">
    <property type="component" value="Unassembled WGS sequence"/>
</dbReference>
<dbReference type="PROSITE" id="PS50102">
    <property type="entry name" value="RRM"/>
    <property type="match status" value="1"/>
</dbReference>
<feature type="domain" description="F-box" evidence="4">
    <location>
        <begin position="200"/>
        <end position="249"/>
    </location>
</feature>
<gene>
    <name evidence="5" type="ORF">CUNI_LOCUS119</name>
</gene>